<evidence type="ECO:0000256" key="2">
    <source>
        <dbReference type="ARBA" id="ARBA00023163"/>
    </source>
</evidence>
<dbReference type="GO" id="GO:0003700">
    <property type="term" value="F:DNA-binding transcription factor activity"/>
    <property type="evidence" value="ECO:0007669"/>
    <property type="project" value="InterPro"/>
</dbReference>
<accession>Q1IW54</accession>
<dbReference type="GO" id="GO:0043565">
    <property type="term" value="F:sequence-specific DNA binding"/>
    <property type="evidence" value="ECO:0007669"/>
    <property type="project" value="InterPro"/>
</dbReference>
<dbReference type="EMBL" id="CP000359">
    <property type="protein sequence ID" value="ABF46530.1"/>
    <property type="molecule type" value="Genomic_DNA"/>
</dbReference>
<dbReference type="Proteomes" id="UP000002431">
    <property type="component" value="Chromosome"/>
</dbReference>
<dbReference type="SMART" id="SM00342">
    <property type="entry name" value="HTH_ARAC"/>
    <property type="match status" value="1"/>
</dbReference>
<dbReference type="Gene3D" id="1.10.10.60">
    <property type="entry name" value="Homeodomain-like"/>
    <property type="match status" value="2"/>
</dbReference>
<evidence type="ECO:0000256" key="1">
    <source>
        <dbReference type="ARBA" id="ARBA00023015"/>
    </source>
</evidence>
<dbReference type="AlphaFoldDB" id="Q1IW54"/>
<dbReference type="STRING" id="319795.Dgeo_2236"/>
<dbReference type="HOGENOM" id="CLU_000445_100_0_0"/>
<evidence type="ECO:0000259" key="3">
    <source>
        <dbReference type="PROSITE" id="PS01124"/>
    </source>
</evidence>
<dbReference type="PROSITE" id="PS01124">
    <property type="entry name" value="HTH_ARAC_FAMILY_2"/>
    <property type="match status" value="1"/>
</dbReference>
<dbReference type="InterPro" id="IPR009057">
    <property type="entry name" value="Homeodomain-like_sf"/>
</dbReference>
<sequence length="272" mass="30401">MHAVRRSRTNTELVHGFYHPSLCIVARGAKSVLLGTEIYKYDASQMLVVSVDLPVASQVTRASFAEPFLCLKLDLDPRRITELAFRVYPHGLPKVRENRGVCVGQADASIVNAATRLLELMADERDAELLAPLVVEEILIRLLRGPMGSRVAQLGEVESSMHRIARAVDWVRAHFDQPMNVQALAELVHMSPSAFHAHFRAVTSLSPLQYQKVLRLREARRLMLTANLDVGTAGRQVGYASASQFSREYHRLFGRAPTQDIAQLREHASRTS</sequence>
<dbReference type="InterPro" id="IPR009594">
    <property type="entry name" value="Tscrpt_reg_HTH_AraC_N"/>
</dbReference>
<feature type="domain" description="HTH araC/xylS-type" evidence="3">
    <location>
        <begin position="165"/>
        <end position="263"/>
    </location>
</feature>
<evidence type="ECO:0000313" key="5">
    <source>
        <dbReference type="Proteomes" id="UP000002431"/>
    </source>
</evidence>
<dbReference type="PANTHER" id="PTHR43436:SF1">
    <property type="entry name" value="TRANSCRIPTIONAL REGULATORY PROTEIN"/>
    <property type="match status" value="1"/>
</dbReference>
<dbReference type="KEGG" id="dge:Dgeo_2236"/>
<dbReference type="InterPro" id="IPR018060">
    <property type="entry name" value="HTH_AraC"/>
</dbReference>
<dbReference type="PANTHER" id="PTHR43436">
    <property type="entry name" value="ARAC-FAMILY TRANSCRIPTIONAL REGULATOR"/>
    <property type="match status" value="1"/>
</dbReference>
<name>Q1IW54_DEIGD</name>
<keyword evidence="5" id="KW-1185">Reference proteome</keyword>
<dbReference type="Pfam" id="PF06719">
    <property type="entry name" value="AraC_N"/>
    <property type="match status" value="1"/>
</dbReference>
<keyword evidence="2" id="KW-0804">Transcription</keyword>
<gene>
    <name evidence="4" type="ordered locus">Dgeo_2236</name>
</gene>
<reference evidence="4" key="1">
    <citation type="submission" date="2006-04" db="EMBL/GenBank/DDBJ databases">
        <title>Complete sequence of chromosome of Deinococcus geothermalis DSM 11300.</title>
        <authorList>
            <consortium name="US DOE Joint Genome Institute"/>
            <person name="Copeland A."/>
            <person name="Lucas S."/>
            <person name="Lapidus A."/>
            <person name="Barry K."/>
            <person name="Detter J.C."/>
            <person name="Glavina del Rio T."/>
            <person name="Hammon N."/>
            <person name="Israni S."/>
            <person name="Dalin E."/>
            <person name="Tice H."/>
            <person name="Pitluck S."/>
            <person name="Brettin T."/>
            <person name="Bruce D."/>
            <person name="Han C."/>
            <person name="Tapia R."/>
            <person name="Saunders E."/>
            <person name="Gilna P."/>
            <person name="Schmutz J."/>
            <person name="Larimer F."/>
            <person name="Land M."/>
            <person name="Hauser L."/>
            <person name="Kyrpides N."/>
            <person name="Kim E."/>
            <person name="Daly M.J."/>
            <person name="Fredrickson J.K."/>
            <person name="Makarova K.S."/>
            <person name="Gaidamakova E.K."/>
            <person name="Zhai M."/>
            <person name="Richardson P."/>
        </authorList>
    </citation>
    <scope>NUCLEOTIDE SEQUENCE</scope>
    <source>
        <strain evidence="4">DSM 11300</strain>
    </source>
</reference>
<organism evidence="4 5">
    <name type="scientific">Deinococcus geothermalis (strain DSM 11300 / CIP 105573 / AG-3a)</name>
    <dbReference type="NCBI Taxonomy" id="319795"/>
    <lineage>
        <taxon>Bacteria</taxon>
        <taxon>Thermotogati</taxon>
        <taxon>Deinococcota</taxon>
        <taxon>Deinococci</taxon>
        <taxon>Deinococcales</taxon>
        <taxon>Deinococcaceae</taxon>
        <taxon>Deinococcus</taxon>
    </lineage>
</organism>
<protein>
    <submittedName>
        <fullName evidence="4">Transcriptional regulator, AraC family</fullName>
    </submittedName>
</protein>
<keyword evidence="1" id="KW-0805">Transcription regulation</keyword>
<dbReference type="SUPFAM" id="SSF46689">
    <property type="entry name" value="Homeodomain-like"/>
    <property type="match status" value="2"/>
</dbReference>
<dbReference type="eggNOG" id="COG4977">
    <property type="taxonomic scope" value="Bacteria"/>
</dbReference>
<dbReference type="Pfam" id="PF12833">
    <property type="entry name" value="HTH_18"/>
    <property type="match status" value="1"/>
</dbReference>
<proteinExistence type="predicted"/>
<evidence type="ECO:0000313" key="4">
    <source>
        <dbReference type="EMBL" id="ABF46530.1"/>
    </source>
</evidence>